<gene>
    <name evidence="3" type="ORF">NC99_14070</name>
</gene>
<keyword evidence="1" id="KW-0663">Pyridoxal phosphate</keyword>
<dbReference type="SUPFAM" id="SSF53383">
    <property type="entry name" value="PLP-dependent transferases"/>
    <property type="match status" value="1"/>
</dbReference>
<keyword evidence="4" id="KW-1185">Reference proteome</keyword>
<dbReference type="GO" id="GO:0016829">
    <property type="term" value="F:lyase activity"/>
    <property type="evidence" value="ECO:0007669"/>
    <property type="project" value="UniProtKB-KW"/>
</dbReference>
<reference evidence="4" key="1">
    <citation type="submission" date="2015-07" db="EMBL/GenBank/DDBJ databases">
        <title>Genome sequencing of Sunxiuqinia dokdonensis strain SK.</title>
        <authorList>
            <person name="Ahn S."/>
            <person name="Kim B.-C."/>
        </authorList>
    </citation>
    <scope>NUCLEOTIDE SEQUENCE [LARGE SCALE GENOMIC DNA]</scope>
    <source>
        <strain evidence="4">SK</strain>
    </source>
</reference>
<dbReference type="PANTHER" id="PTHR43586:SF8">
    <property type="entry name" value="CYSTEINE DESULFURASE 1, CHLOROPLASTIC"/>
    <property type="match status" value="1"/>
</dbReference>
<name>A0A0L8VBB8_9BACT</name>
<evidence type="ECO:0000313" key="4">
    <source>
        <dbReference type="Proteomes" id="UP000036958"/>
    </source>
</evidence>
<dbReference type="AlphaFoldDB" id="A0A0L8VBB8"/>
<keyword evidence="3" id="KW-0456">Lyase</keyword>
<dbReference type="InterPro" id="IPR000192">
    <property type="entry name" value="Aminotrans_V_dom"/>
</dbReference>
<dbReference type="Gene3D" id="3.90.1150.10">
    <property type="entry name" value="Aspartate Aminotransferase, domain 1"/>
    <property type="match status" value="1"/>
</dbReference>
<dbReference type="PANTHER" id="PTHR43586">
    <property type="entry name" value="CYSTEINE DESULFURASE"/>
    <property type="match status" value="1"/>
</dbReference>
<dbReference type="InterPro" id="IPR015421">
    <property type="entry name" value="PyrdxlP-dep_Trfase_major"/>
</dbReference>
<dbReference type="InterPro" id="IPR015422">
    <property type="entry name" value="PyrdxlP-dep_Trfase_small"/>
</dbReference>
<dbReference type="Pfam" id="PF00266">
    <property type="entry name" value="Aminotran_5"/>
    <property type="match status" value="1"/>
</dbReference>
<evidence type="ECO:0000259" key="2">
    <source>
        <dbReference type="Pfam" id="PF00266"/>
    </source>
</evidence>
<comment type="caution">
    <text evidence="3">The sequence shown here is derived from an EMBL/GenBank/DDBJ whole genome shotgun (WGS) entry which is preliminary data.</text>
</comment>
<feature type="domain" description="Aminotransferase class V" evidence="2">
    <location>
        <begin position="53"/>
        <end position="458"/>
    </location>
</feature>
<dbReference type="PATRIC" id="fig|1409788.3.peg.1437"/>
<evidence type="ECO:0000256" key="1">
    <source>
        <dbReference type="ARBA" id="ARBA00022898"/>
    </source>
</evidence>
<dbReference type="EMBL" id="LGIA01000072">
    <property type="protein sequence ID" value="KOH45775.1"/>
    <property type="molecule type" value="Genomic_DNA"/>
</dbReference>
<proteinExistence type="predicted"/>
<protein>
    <submittedName>
        <fullName evidence="3">Selenocysteine lyase</fullName>
    </submittedName>
</protein>
<dbReference type="Proteomes" id="UP000036958">
    <property type="component" value="Unassembled WGS sequence"/>
</dbReference>
<sequence>MSVETPYFALLRRKTDVMSSLENDFSPFRENIIGIDQSFTSPFGIKKILYGDWIASGRLYRPIEQKLQEQFGPFAANTHTETSETGALMTKAYQLSHQIIKNHVNAGPNDVIITAGFGMTTVINKFQRILGLKVCGKISGKTCIHDREKPVVFITHMEHHSNHTSWYETIADVVIIEPDENLLVKPENLRQKLEEFKDRPFKIGSFTACSNVTGIRTPYYELAKIMHEYGGVAFIDFAASAPYDEIDMHPEDPMMKLDAILFSPHKFLGGPGSSGVLVFDKSMYHNPVPDHPGGGTVDWTNPWGKYKYVDNIEAREDGGTPGFLQSIKTALCFQLKDQMSLEKIRAREEELLQLAFDGLDSLPEVKILADGQRDRLGIISFYVPGIHYNLLVQLLNDRHGIQVRGGCACAGTYGHFLLEVTAERSDEITDQINHGDLSEKPGWVRWSLHPTMTNEEVGLFIAGLKDILEHFEDYSSFYEPVPRTNTYRHKDEKDYHLKVEDWFEL</sequence>
<dbReference type="Gene3D" id="3.40.640.10">
    <property type="entry name" value="Type I PLP-dependent aspartate aminotransferase-like (Major domain)"/>
    <property type="match status" value="1"/>
</dbReference>
<accession>A0A0L8VBB8</accession>
<evidence type="ECO:0000313" key="3">
    <source>
        <dbReference type="EMBL" id="KOH45775.1"/>
    </source>
</evidence>
<dbReference type="STRING" id="1409788.NC99_14070"/>
<dbReference type="InterPro" id="IPR015424">
    <property type="entry name" value="PyrdxlP-dep_Trfase"/>
</dbReference>
<organism evidence="3 4">
    <name type="scientific">Sunxiuqinia dokdonensis</name>
    <dbReference type="NCBI Taxonomy" id="1409788"/>
    <lineage>
        <taxon>Bacteria</taxon>
        <taxon>Pseudomonadati</taxon>
        <taxon>Bacteroidota</taxon>
        <taxon>Bacteroidia</taxon>
        <taxon>Marinilabiliales</taxon>
        <taxon>Prolixibacteraceae</taxon>
        <taxon>Sunxiuqinia</taxon>
    </lineage>
</organism>